<protein>
    <submittedName>
        <fullName evidence="1">Uncharacterized protein</fullName>
    </submittedName>
</protein>
<dbReference type="EMBL" id="CM056743">
    <property type="protein sequence ID" value="KAJ8672559.1"/>
    <property type="molecule type" value="Genomic_DNA"/>
</dbReference>
<keyword evidence="2" id="KW-1185">Reference proteome</keyword>
<proteinExistence type="predicted"/>
<name>A0ACC2NQI4_9HYME</name>
<organism evidence="1 2">
    <name type="scientific">Eretmocerus hayati</name>
    <dbReference type="NCBI Taxonomy" id="131215"/>
    <lineage>
        <taxon>Eukaryota</taxon>
        <taxon>Metazoa</taxon>
        <taxon>Ecdysozoa</taxon>
        <taxon>Arthropoda</taxon>
        <taxon>Hexapoda</taxon>
        <taxon>Insecta</taxon>
        <taxon>Pterygota</taxon>
        <taxon>Neoptera</taxon>
        <taxon>Endopterygota</taxon>
        <taxon>Hymenoptera</taxon>
        <taxon>Apocrita</taxon>
        <taxon>Proctotrupomorpha</taxon>
        <taxon>Chalcidoidea</taxon>
        <taxon>Aphelinidae</taxon>
        <taxon>Aphelininae</taxon>
        <taxon>Eretmocerus</taxon>
    </lineage>
</organism>
<sequence>MLGRAIETSVHAIIFHKTVLASLLLLLACQNRVLAVIEDPETTQPVDTTTPTTISSILSRALQYQRQARSEPYFRSPSPGSRYSADDAATSSSTGSISSRAAPASSDLNDDAYYDARCLTCGSAKAPAVVRQADRDYTQGRWRQKYDDYYYDDAQERRYRERYDGYYDRGRLPPSEYDRERDRDRDRYGSYGRNELFKPTHYDRYDQYNDPYNDRWPIRRPLIESELDRPVPERPLMDRPGLYDSRSYDRSNSDRGNGYDNLDPRYRDVYHEDRFAAKRPPAEEYGAPLRPEYNRGRYDPRNDPRYDRYYNDRYDPRYDPYDPARHDPYYDRNTYRRPQTYDDRNYRPRDYWYDSTASPAAGSHSSNYYNDRPESSTKADTDKSTNSPQNQENSKNYKD</sequence>
<comment type="caution">
    <text evidence="1">The sequence shown here is derived from an EMBL/GenBank/DDBJ whole genome shotgun (WGS) entry which is preliminary data.</text>
</comment>
<accession>A0ACC2NQI4</accession>
<dbReference type="Proteomes" id="UP001239111">
    <property type="component" value="Chromosome 3"/>
</dbReference>
<evidence type="ECO:0000313" key="2">
    <source>
        <dbReference type="Proteomes" id="UP001239111"/>
    </source>
</evidence>
<gene>
    <name evidence="1" type="ORF">QAD02_003818</name>
</gene>
<evidence type="ECO:0000313" key="1">
    <source>
        <dbReference type="EMBL" id="KAJ8672559.1"/>
    </source>
</evidence>
<reference evidence="1" key="1">
    <citation type="submission" date="2023-04" db="EMBL/GenBank/DDBJ databases">
        <title>A chromosome-level genome assembly of the parasitoid wasp Eretmocerus hayati.</title>
        <authorList>
            <person name="Zhong Y."/>
            <person name="Liu S."/>
            <person name="Liu Y."/>
        </authorList>
    </citation>
    <scope>NUCLEOTIDE SEQUENCE</scope>
    <source>
        <strain evidence="1">ZJU_SS_LIU_2023</strain>
    </source>
</reference>